<evidence type="ECO:0000313" key="3">
    <source>
        <dbReference type="Proteomes" id="UP000450000"/>
    </source>
</evidence>
<dbReference type="EMBL" id="WBOF01000001">
    <property type="protein sequence ID" value="MQS14776.1"/>
    <property type="molecule type" value="Genomic_DNA"/>
</dbReference>
<gene>
    <name evidence="2" type="ORF">F7Q99_21555</name>
</gene>
<keyword evidence="3" id="KW-1185">Reference proteome</keyword>
<evidence type="ECO:0000313" key="2">
    <source>
        <dbReference type="EMBL" id="MQS14776.1"/>
    </source>
</evidence>
<dbReference type="Proteomes" id="UP000450000">
    <property type="component" value="Unassembled WGS sequence"/>
</dbReference>
<feature type="domain" description="Transposase IS110-like N-terminal" evidence="1">
    <location>
        <begin position="22"/>
        <end position="73"/>
    </location>
</feature>
<dbReference type="GO" id="GO:0004803">
    <property type="term" value="F:transposase activity"/>
    <property type="evidence" value="ECO:0007669"/>
    <property type="project" value="InterPro"/>
</dbReference>
<protein>
    <submittedName>
        <fullName evidence="2">IS110 family transposase</fullName>
    </submittedName>
</protein>
<comment type="caution">
    <text evidence="2">The sequence shown here is derived from an EMBL/GenBank/DDBJ whole genome shotgun (WGS) entry which is preliminary data.</text>
</comment>
<dbReference type="InterPro" id="IPR002525">
    <property type="entry name" value="Transp_IS110-like_N"/>
</dbReference>
<organism evidence="2 3">
    <name type="scientific">Streptomyces kaniharaensis</name>
    <dbReference type="NCBI Taxonomy" id="212423"/>
    <lineage>
        <taxon>Bacteria</taxon>
        <taxon>Bacillati</taxon>
        <taxon>Actinomycetota</taxon>
        <taxon>Actinomycetes</taxon>
        <taxon>Kitasatosporales</taxon>
        <taxon>Streptomycetaceae</taxon>
        <taxon>Streptomyces</taxon>
    </lineage>
</organism>
<sequence>MVVCREQQRIDEGGTGARALGGTDAGKTEHHRTVIDADGAKVLSRRVPNSEPELLELPPLEATHAQHTVIPGEKTAATIRIYGTS</sequence>
<dbReference type="AlphaFoldDB" id="A0A6N7KT53"/>
<evidence type="ECO:0000259" key="1">
    <source>
        <dbReference type="Pfam" id="PF01548"/>
    </source>
</evidence>
<dbReference type="GO" id="GO:0003677">
    <property type="term" value="F:DNA binding"/>
    <property type="evidence" value="ECO:0007669"/>
    <property type="project" value="InterPro"/>
</dbReference>
<accession>A0A6N7KT53</accession>
<proteinExistence type="predicted"/>
<dbReference type="Pfam" id="PF01548">
    <property type="entry name" value="DEDD_Tnp_IS110"/>
    <property type="match status" value="1"/>
</dbReference>
<reference evidence="2 3" key="1">
    <citation type="submission" date="2019-09" db="EMBL/GenBank/DDBJ databases">
        <title>Genome Sequences of Streptomyces kaniharaensis ATCC 21070.</title>
        <authorList>
            <person name="Zhu W."/>
            <person name="De Crecy-Lagard V."/>
            <person name="Richards N.G."/>
        </authorList>
    </citation>
    <scope>NUCLEOTIDE SEQUENCE [LARGE SCALE GENOMIC DNA]</scope>
    <source>
        <strain evidence="2 3">SF-557</strain>
    </source>
</reference>
<name>A0A6N7KT53_9ACTN</name>
<dbReference type="RefSeq" id="WP_153463845.1">
    <property type="nucleotide sequence ID" value="NZ_WBOF01000001.1"/>
</dbReference>
<dbReference type="GO" id="GO:0006313">
    <property type="term" value="P:DNA transposition"/>
    <property type="evidence" value="ECO:0007669"/>
    <property type="project" value="InterPro"/>
</dbReference>